<dbReference type="InterPro" id="IPR015812">
    <property type="entry name" value="Integrin_bsu"/>
</dbReference>
<dbReference type="GO" id="GO:0019901">
    <property type="term" value="F:protein kinase binding"/>
    <property type="evidence" value="ECO:0007669"/>
    <property type="project" value="TreeGrafter"/>
</dbReference>
<dbReference type="PANTHER" id="PTHR10082:SF15">
    <property type="entry name" value="INTEGRIN BETA-2"/>
    <property type="match status" value="1"/>
</dbReference>
<dbReference type="SMART" id="SM01241">
    <property type="entry name" value="Integrin_b_cyt"/>
    <property type="match status" value="1"/>
</dbReference>
<evidence type="ECO:0000313" key="6">
    <source>
        <dbReference type="Proteomes" id="UP000472273"/>
    </source>
</evidence>
<dbReference type="GO" id="GO:0007229">
    <property type="term" value="P:integrin-mediated signaling pathway"/>
    <property type="evidence" value="ECO:0007669"/>
    <property type="project" value="TreeGrafter"/>
</dbReference>
<keyword evidence="3" id="KW-1133">Transmembrane helix</keyword>
<evidence type="ECO:0000256" key="2">
    <source>
        <dbReference type="ARBA" id="ARBA00023180"/>
    </source>
</evidence>
<dbReference type="FunFam" id="1.20.5.100:FF:000008">
    <property type="entry name" value="Integrin beta"/>
    <property type="match status" value="1"/>
</dbReference>
<evidence type="ECO:0000256" key="1">
    <source>
        <dbReference type="ARBA" id="ARBA00023157"/>
    </source>
</evidence>
<dbReference type="GO" id="GO:0005178">
    <property type="term" value="F:integrin binding"/>
    <property type="evidence" value="ECO:0007669"/>
    <property type="project" value="TreeGrafter"/>
</dbReference>
<keyword evidence="6" id="KW-1185">Reference proteome</keyword>
<dbReference type="GO" id="GO:0005925">
    <property type="term" value="C:focal adhesion"/>
    <property type="evidence" value="ECO:0007669"/>
    <property type="project" value="TreeGrafter"/>
</dbReference>
<dbReference type="GO" id="GO:0009986">
    <property type="term" value="C:cell surface"/>
    <property type="evidence" value="ECO:0007669"/>
    <property type="project" value="TreeGrafter"/>
</dbReference>
<dbReference type="Ensembl" id="ENSPTXT00000002998.1">
    <property type="protein sequence ID" value="ENSPTXP00000002914.1"/>
    <property type="gene ID" value="ENSPTXG00000002234.1"/>
</dbReference>
<feature type="domain" description="Integrin beta subunit cytoplasmic" evidence="4">
    <location>
        <begin position="38"/>
        <end position="84"/>
    </location>
</feature>
<keyword evidence="1" id="KW-1015">Disulfide bond</keyword>
<organism evidence="5 6">
    <name type="scientific">Pseudonaja textilis</name>
    <name type="common">Eastern brown snake</name>
    <dbReference type="NCBI Taxonomy" id="8673"/>
    <lineage>
        <taxon>Eukaryota</taxon>
        <taxon>Metazoa</taxon>
        <taxon>Chordata</taxon>
        <taxon>Craniata</taxon>
        <taxon>Vertebrata</taxon>
        <taxon>Euteleostomi</taxon>
        <taxon>Lepidosauria</taxon>
        <taxon>Squamata</taxon>
        <taxon>Bifurcata</taxon>
        <taxon>Unidentata</taxon>
        <taxon>Episquamata</taxon>
        <taxon>Toxicofera</taxon>
        <taxon>Serpentes</taxon>
        <taxon>Colubroidea</taxon>
        <taxon>Elapidae</taxon>
        <taxon>Hydrophiinae</taxon>
        <taxon>Pseudonaja</taxon>
    </lineage>
</organism>
<accession>A0A670XT50</accession>
<reference evidence="5" key="1">
    <citation type="submission" date="2025-08" db="UniProtKB">
        <authorList>
            <consortium name="Ensembl"/>
        </authorList>
    </citation>
    <scope>IDENTIFICATION</scope>
</reference>
<keyword evidence="2" id="KW-0325">Glycoprotein</keyword>
<evidence type="ECO:0000313" key="5">
    <source>
        <dbReference type="Ensembl" id="ENSPTXP00000002914.1"/>
    </source>
</evidence>
<sequence length="84" mass="9301">SYGDSESVIYVGKNVSSIVGGTIAGVALIGLLLLLAWRLVAELIDRREYQRFEKEKSKAKWNEADNPLFKSATTTVVNPRFNGQ</sequence>
<dbReference type="Pfam" id="PF08725">
    <property type="entry name" value="Integrin_b_cyt"/>
    <property type="match status" value="1"/>
</dbReference>
<dbReference type="GO" id="GO:0007159">
    <property type="term" value="P:leukocyte cell-cell adhesion"/>
    <property type="evidence" value="ECO:0007669"/>
    <property type="project" value="TreeGrafter"/>
</dbReference>
<dbReference type="InterPro" id="IPR014836">
    <property type="entry name" value="Integrin_bsu_cyt_dom"/>
</dbReference>
<dbReference type="GO" id="GO:0007160">
    <property type="term" value="P:cell-matrix adhesion"/>
    <property type="evidence" value="ECO:0007669"/>
    <property type="project" value="TreeGrafter"/>
</dbReference>
<dbReference type="GeneTree" id="ENSGT01150000286983"/>
<reference evidence="5" key="2">
    <citation type="submission" date="2025-09" db="UniProtKB">
        <authorList>
            <consortium name="Ensembl"/>
        </authorList>
    </citation>
    <scope>IDENTIFICATION</scope>
</reference>
<dbReference type="GO" id="GO:0001540">
    <property type="term" value="F:amyloid-beta binding"/>
    <property type="evidence" value="ECO:0007669"/>
    <property type="project" value="TreeGrafter"/>
</dbReference>
<dbReference type="Proteomes" id="UP000472273">
    <property type="component" value="Unplaced"/>
</dbReference>
<name>A0A670XT50_PSETE</name>
<keyword evidence="3" id="KW-0812">Transmembrane</keyword>
<dbReference type="Gene3D" id="1.20.5.100">
    <property type="entry name" value="Cytochrome c1, transmembrane anchor, C-terminal"/>
    <property type="match status" value="1"/>
</dbReference>
<dbReference type="GO" id="GO:0030593">
    <property type="term" value="P:neutrophil chemotaxis"/>
    <property type="evidence" value="ECO:0007669"/>
    <property type="project" value="TreeGrafter"/>
</dbReference>
<dbReference type="PANTHER" id="PTHR10082">
    <property type="entry name" value="INTEGRIN BETA SUBUNIT"/>
    <property type="match status" value="1"/>
</dbReference>
<evidence type="ECO:0000259" key="4">
    <source>
        <dbReference type="SMART" id="SM01241"/>
    </source>
</evidence>
<keyword evidence="3" id="KW-0472">Membrane</keyword>
<proteinExistence type="predicted"/>
<feature type="transmembrane region" description="Helical" evidence="3">
    <location>
        <begin position="18"/>
        <end position="41"/>
    </location>
</feature>
<evidence type="ECO:0000256" key="3">
    <source>
        <dbReference type="SAM" id="Phobius"/>
    </source>
</evidence>
<dbReference type="GO" id="GO:0008305">
    <property type="term" value="C:integrin complex"/>
    <property type="evidence" value="ECO:0007669"/>
    <property type="project" value="TreeGrafter"/>
</dbReference>
<protein>
    <recommendedName>
        <fullName evidence="4">Integrin beta subunit cytoplasmic domain-containing protein</fullName>
    </recommendedName>
</protein>
<dbReference type="PRINTS" id="PR01186">
    <property type="entry name" value="INTEGRINB"/>
</dbReference>
<dbReference type="AlphaFoldDB" id="A0A670XT50"/>
<dbReference type="GO" id="GO:0033627">
    <property type="term" value="P:cell adhesion mediated by integrin"/>
    <property type="evidence" value="ECO:0007669"/>
    <property type="project" value="TreeGrafter"/>
</dbReference>